<name>A0A0E3BHK9_9BURK</name>
<gene>
    <name evidence="1" type="ORF">P245_17950</name>
</gene>
<evidence type="ECO:0000313" key="1">
    <source>
        <dbReference type="EMBL" id="KGG88780.1"/>
    </source>
</evidence>
<reference evidence="1 2" key="1">
    <citation type="submission" date="2013-09" db="EMBL/GenBank/DDBJ databases">
        <title>High correlation between genotypes and phenotypes of environmental bacteria Comamonas testosteroni strains.</title>
        <authorList>
            <person name="Liu L."/>
            <person name="Zhu W."/>
            <person name="Xia X."/>
            <person name="Xu B."/>
            <person name="Luo M."/>
            <person name="Wang G."/>
        </authorList>
    </citation>
    <scope>NUCLEOTIDE SEQUENCE [LARGE SCALE GENOMIC DNA]</scope>
    <source>
        <strain evidence="1 2">JL14</strain>
    </source>
</reference>
<organism evidence="1 2">
    <name type="scientific">Comamonas thiooxydans</name>
    <dbReference type="NCBI Taxonomy" id="363952"/>
    <lineage>
        <taxon>Bacteria</taxon>
        <taxon>Pseudomonadati</taxon>
        <taxon>Pseudomonadota</taxon>
        <taxon>Betaproteobacteria</taxon>
        <taxon>Burkholderiales</taxon>
        <taxon>Comamonadaceae</taxon>
        <taxon>Comamonas</taxon>
    </lineage>
</organism>
<dbReference type="RefSeq" id="WP_052088332.1">
    <property type="nucleotide sequence ID" value="NZ_AWTN01000103.1"/>
</dbReference>
<dbReference type="EMBL" id="AWTN01000103">
    <property type="protein sequence ID" value="KGG88780.1"/>
    <property type="molecule type" value="Genomic_DNA"/>
</dbReference>
<proteinExistence type="predicted"/>
<dbReference type="Proteomes" id="UP000029567">
    <property type="component" value="Unassembled WGS sequence"/>
</dbReference>
<sequence>MSTTKECWSVFGEEFTFDSLGDLLDSRGDELRPGHKVWCGTALPPSLGSLVDADRVIEDIGERAYDFGGEWADNYPEVTPEHKAKLQVLLEQWLAECPSPRFYQVTDATPYVLTVDDFTTEQLEEIAEEEEASLRAAQAAQGGEA</sequence>
<comment type="caution">
    <text evidence="1">The sequence shown here is derived from an EMBL/GenBank/DDBJ whole genome shotgun (WGS) entry which is preliminary data.</text>
</comment>
<dbReference type="AlphaFoldDB" id="A0A0E3BHK9"/>
<evidence type="ECO:0000313" key="2">
    <source>
        <dbReference type="Proteomes" id="UP000029567"/>
    </source>
</evidence>
<protein>
    <submittedName>
        <fullName evidence="1">Uncharacterized protein</fullName>
    </submittedName>
</protein>
<accession>A0A0E3BHK9</accession>